<evidence type="ECO:0000313" key="9">
    <source>
        <dbReference type="EMBL" id="BEQ14615.1"/>
    </source>
</evidence>
<dbReference type="KEGG" id="dmp:FAK_16810"/>
<dbReference type="GO" id="GO:0005886">
    <property type="term" value="C:plasma membrane"/>
    <property type="evidence" value="ECO:0007669"/>
    <property type="project" value="UniProtKB-SubCell"/>
</dbReference>
<name>A0AAU9EF85_9BACT</name>
<accession>A0AAU9EF85</accession>
<feature type="transmembrane region" description="Helical" evidence="7">
    <location>
        <begin position="59"/>
        <end position="78"/>
    </location>
</feature>
<dbReference type="InterPro" id="IPR010656">
    <property type="entry name" value="DctM"/>
</dbReference>
<dbReference type="NCBIfam" id="TIGR00786">
    <property type="entry name" value="dctM"/>
    <property type="match status" value="1"/>
</dbReference>
<dbReference type="GO" id="GO:0022857">
    <property type="term" value="F:transmembrane transporter activity"/>
    <property type="evidence" value="ECO:0007669"/>
    <property type="project" value="TreeGrafter"/>
</dbReference>
<evidence type="ECO:0000259" key="8">
    <source>
        <dbReference type="Pfam" id="PF06808"/>
    </source>
</evidence>
<evidence type="ECO:0000256" key="5">
    <source>
        <dbReference type="ARBA" id="ARBA00022989"/>
    </source>
</evidence>
<feature type="transmembrane region" description="Helical" evidence="7">
    <location>
        <begin position="362"/>
        <end position="388"/>
    </location>
</feature>
<feature type="transmembrane region" description="Helical" evidence="7">
    <location>
        <begin position="176"/>
        <end position="200"/>
    </location>
</feature>
<evidence type="ECO:0000256" key="4">
    <source>
        <dbReference type="ARBA" id="ARBA00022692"/>
    </source>
</evidence>
<evidence type="ECO:0000313" key="10">
    <source>
        <dbReference type="Proteomes" id="UP001366166"/>
    </source>
</evidence>
<keyword evidence="6 7" id="KW-0472">Membrane</keyword>
<evidence type="ECO:0000256" key="3">
    <source>
        <dbReference type="ARBA" id="ARBA00022519"/>
    </source>
</evidence>
<dbReference type="RefSeq" id="WP_338606319.1">
    <property type="nucleotide sequence ID" value="NZ_AP028679.1"/>
</dbReference>
<dbReference type="Proteomes" id="UP001366166">
    <property type="component" value="Chromosome"/>
</dbReference>
<dbReference type="Pfam" id="PF06808">
    <property type="entry name" value="DctM"/>
    <property type="match status" value="1"/>
</dbReference>
<keyword evidence="2" id="KW-1003">Cell membrane</keyword>
<evidence type="ECO:0000256" key="2">
    <source>
        <dbReference type="ARBA" id="ARBA00022475"/>
    </source>
</evidence>
<dbReference type="InterPro" id="IPR004681">
    <property type="entry name" value="TRAP_DctM"/>
</dbReference>
<organism evidence="9 10">
    <name type="scientific">Desulfoferula mesophila</name>
    <dbReference type="NCBI Taxonomy" id="3058419"/>
    <lineage>
        <taxon>Bacteria</taxon>
        <taxon>Pseudomonadati</taxon>
        <taxon>Thermodesulfobacteriota</taxon>
        <taxon>Desulfarculia</taxon>
        <taxon>Desulfarculales</taxon>
        <taxon>Desulfarculaceae</taxon>
        <taxon>Desulfoferula</taxon>
    </lineage>
</organism>
<feature type="transmembrane region" description="Helical" evidence="7">
    <location>
        <begin position="6"/>
        <end position="38"/>
    </location>
</feature>
<feature type="domain" description="TRAP C4-dicarboxylate transport system permease DctM subunit" evidence="8">
    <location>
        <begin position="13"/>
        <end position="425"/>
    </location>
</feature>
<feature type="transmembrane region" description="Helical" evidence="7">
    <location>
        <begin position="321"/>
        <end position="350"/>
    </location>
</feature>
<keyword evidence="3" id="KW-0997">Cell inner membrane</keyword>
<sequence length="436" mass="47502">METWLLTLIVFSALVVLLAIGIPIAFAMLAIAAVGIYFTWGPQGLLVLFNTAYAEGTSYLLLAVPLFIFMANILKFSGLADKLYEVVYRWMGGLRGGLAMGTVVICAIFAAMAGISSVATISMGLIALPSMLQRNYNKVMAVGCINAGGALGILIPPSILMILYGNMAEVSIGRLFAGGMLPGILLAIIFVVYIGVRCFFQKNLGPAITEKYNWRDKFRSLKGVVFPIGLVVLVLGVIYTGVATPTEAAGVGAGGAVLTALIHRQLTWARMWQALKDTLRLTVMVFWIIIGAVSFTTFLAYAGIQDMLQEAIMAMEINRWIILIAIQLIFFVLGMFLDPAGIILLTTPIFVPIINQLGFDPLWFGILFIINMEMAYITPPFGFNLFILKSVVPPQISMADIYRSVGPFVLLQAICLAMVMIWPEIATWLPSIMVTK</sequence>
<comment type="subcellular location">
    <subcellularLocation>
        <location evidence="1">Cell inner membrane</location>
        <topology evidence="1">Multi-pass membrane protein</topology>
    </subcellularLocation>
</comment>
<feature type="transmembrane region" description="Helical" evidence="7">
    <location>
        <begin position="98"/>
        <end position="128"/>
    </location>
</feature>
<feature type="transmembrane region" description="Helical" evidence="7">
    <location>
        <begin position="278"/>
        <end position="301"/>
    </location>
</feature>
<dbReference type="PANTHER" id="PTHR33362">
    <property type="entry name" value="SIALIC ACID TRAP TRANSPORTER PERMEASE PROTEIN SIAT-RELATED"/>
    <property type="match status" value="1"/>
</dbReference>
<feature type="transmembrane region" description="Helical" evidence="7">
    <location>
        <begin position="408"/>
        <end position="429"/>
    </location>
</feature>
<feature type="transmembrane region" description="Helical" evidence="7">
    <location>
        <begin position="221"/>
        <end position="242"/>
    </location>
</feature>
<keyword evidence="10" id="KW-1185">Reference proteome</keyword>
<dbReference type="EMBL" id="AP028679">
    <property type="protein sequence ID" value="BEQ14615.1"/>
    <property type="molecule type" value="Genomic_DNA"/>
</dbReference>
<keyword evidence="4 7" id="KW-0812">Transmembrane</keyword>
<gene>
    <name evidence="9" type="ORF">FAK_16810</name>
</gene>
<feature type="transmembrane region" description="Helical" evidence="7">
    <location>
        <begin position="140"/>
        <end position="164"/>
    </location>
</feature>
<dbReference type="AlphaFoldDB" id="A0AAU9EF85"/>
<protein>
    <submittedName>
        <fullName evidence="9">Tripartite transporter large subunit</fullName>
    </submittedName>
</protein>
<reference evidence="10" key="1">
    <citation type="journal article" date="2023" name="Arch. Microbiol.">
        <title>Desulfoferula mesophilus gen. nov. sp. nov., a mesophilic sulfate-reducing bacterium isolated from a brackish lake sediment.</title>
        <authorList>
            <person name="Watanabe T."/>
            <person name="Yabe T."/>
            <person name="Tsuji J.M."/>
            <person name="Fukui M."/>
        </authorList>
    </citation>
    <scope>NUCLEOTIDE SEQUENCE [LARGE SCALE GENOMIC DNA]</scope>
    <source>
        <strain evidence="10">12FAK</strain>
    </source>
</reference>
<keyword evidence="5 7" id="KW-1133">Transmembrane helix</keyword>
<dbReference type="PIRSF" id="PIRSF006066">
    <property type="entry name" value="HI0050"/>
    <property type="match status" value="1"/>
</dbReference>
<evidence type="ECO:0000256" key="7">
    <source>
        <dbReference type="SAM" id="Phobius"/>
    </source>
</evidence>
<dbReference type="PANTHER" id="PTHR33362:SF5">
    <property type="entry name" value="C4-DICARBOXYLATE TRAP TRANSPORTER LARGE PERMEASE PROTEIN DCTM"/>
    <property type="match status" value="1"/>
</dbReference>
<evidence type="ECO:0000256" key="1">
    <source>
        <dbReference type="ARBA" id="ARBA00004429"/>
    </source>
</evidence>
<evidence type="ECO:0000256" key="6">
    <source>
        <dbReference type="ARBA" id="ARBA00023136"/>
    </source>
</evidence>
<proteinExistence type="predicted"/>